<name>A0ABR7M7A9_9BACT</name>
<dbReference type="RefSeq" id="WP_187256213.1">
    <property type="nucleotide sequence ID" value="NZ_JBHULF010000014.1"/>
</dbReference>
<evidence type="ECO:0000256" key="2">
    <source>
        <dbReference type="ARBA" id="ARBA00007671"/>
    </source>
</evidence>
<accession>A0ABR7M7A9</accession>
<evidence type="ECO:0000256" key="5">
    <source>
        <dbReference type="ARBA" id="ARBA00023277"/>
    </source>
</evidence>
<evidence type="ECO:0000313" key="7">
    <source>
        <dbReference type="EMBL" id="MBC6490867.1"/>
    </source>
</evidence>
<comment type="caution">
    <text evidence="7">The sequence shown here is derived from an EMBL/GenBank/DDBJ whole genome shotgun (WGS) entry which is preliminary data.</text>
</comment>
<dbReference type="InterPro" id="IPR012341">
    <property type="entry name" value="6hp_glycosidase-like_sf"/>
</dbReference>
<dbReference type="EC" id="3.2.1.26" evidence="3"/>
<keyword evidence="6" id="KW-0326">Glycosidase</keyword>
<protein>
    <recommendedName>
        <fullName evidence="3">beta-fructofuranosidase</fullName>
        <ecNumber evidence="3">3.2.1.26</ecNumber>
    </recommendedName>
</protein>
<keyword evidence="5" id="KW-0119">Carbohydrate metabolism</keyword>
<dbReference type="SUPFAM" id="SSF48208">
    <property type="entry name" value="Six-hairpin glycosidases"/>
    <property type="match status" value="1"/>
</dbReference>
<dbReference type="EMBL" id="MBUA01000012">
    <property type="protein sequence ID" value="MBC6490867.1"/>
    <property type="molecule type" value="Genomic_DNA"/>
</dbReference>
<dbReference type="Pfam" id="PF12899">
    <property type="entry name" value="Glyco_hydro_100"/>
    <property type="match status" value="1"/>
</dbReference>
<sequence>MINFSAYTSSLDLLKKASTGFGFVASVQEHDNYRRIWTRDGTINSLAALLSGEPELIDTARATIRTIFAHQHRTGFMPSNVTPSGGVSYGGTVGRADNPSWAVIGLCQFALMQNESDFAFKYLTQVEKCFSVMDAWEFNGKHLIYVPQSGDWADEYIQHGYILFNQLLRIWALRLAGDVFDRKDWKENAAVITSVVQANFWNSLEAQKLYAPNLAHQLEHAPLDFWFMGFNPSRIYSQFDLQANILALLLGIGNAEQDNILLELLTGFFHKKQNLLPSFFPNIGFDDPDMQELQHNYAFTFRNLPGEFHNGGLWPVWNGWLAAALCVKNRNALARDITAKIETANSLNNHEYNECLHGETGQPIGVPHCAWSAGGHILAINYLEGKRLFTLE</sequence>
<reference evidence="7 8" key="1">
    <citation type="submission" date="2016-07" db="EMBL/GenBank/DDBJ databases">
        <title>Genome analysis of Flavihumibacter stibioxidans YS-17.</title>
        <authorList>
            <person name="Shi K."/>
            <person name="Han Y."/>
            <person name="Wang G."/>
        </authorList>
    </citation>
    <scope>NUCLEOTIDE SEQUENCE [LARGE SCALE GENOMIC DNA]</scope>
    <source>
        <strain evidence="7 8">YS-17</strain>
    </source>
</reference>
<comment type="similarity">
    <text evidence="2">Belongs to the glycosyl hydrolase 100 family.</text>
</comment>
<keyword evidence="8" id="KW-1185">Reference proteome</keyword>
<evidence type="ECO:0000256" key="1">
    <source>
        <dbReference type="ARBA" id="ARBA00000094"/>
    </source>
</evidence>
<evidence type="ECO:0000256" key="6">
    <source>
        <dbReference type="ARBA" id="ARBA00023295"/>
    </source>
</evidence>
<keyword evidence="4" id="KW-0378">Hydrolase</keyword>
<evidence type="ECO:0000313" key="8">
    <source>
        <dbReference type="Proteomes" id="UP000765802"/>
    </source>
</evidence>
<gene>
    <name evidence="7" type="ORF">BC349_07475</name>
</gene>
<organism evidence="7 8">
    <name type="scientific">Flavihumibacter stibioxidans</name>
    <dbReference type="NCBI Taxonomy" id="1834163"/>
    <lineage>
        <taxon>Bacteria</taxon>
        <taxon>Pseudomonadati</taxon>
        <taxon>Bacteroidota</taxon>
        <taxon>Chitinophagia</taxon>
        <taxon>Chitinophagales</taxon>
        <taxon>Chitinophagaceae</taxon>
        <taxon>Flavihumibacter</taxon>
    </lineage>
</organism>
<evidence type="ECO:0000256" key="3">
    <source>
        <dbReference type="ARBA" id="ARBA00012758"/>
    </source>
</evidence>
<dbReference type="Gene3D" id="1.50.10.10">
    <property type="match status" value="1"/>
</dbReference>
<dbReference type="Proteomes" id="UP000765802">
    <property type="component" value="Unassembled WGS sequence"/>
</dbReference>
<proteinExistence type="inferred from homology"/>
<dbReference type="InterPro" id="IPR024746">
    <property type="entry name" value="Glyco_hydro_100"/>
</dbReference>
<evidence type="ECO:0000256" key="4">
    <source>
        <dbReference type="ARBA" id="ARBA00022801"/>
    </source>
</evidence>
<dbReference type="InterPro" id="IPR008928">
    <property type="entry name" value="6-hairpin_glycosidase_sf"/>
</dbReference>
<comment type="catalytic activity">
    <reaction evidence="1">
        <text>Hydrolysis of terminal non-reducing beta-D-fructofuranoside residues in beta-D-fructofuranosides.</text>
        <dbReference type="EC" id="3.2.1.26"/>
    </reaction>
</comment>